<reference evidence="2" key="1">
    <citation type="submission" date="2017-04" db="EMBL/GenBank/DDBJ databases">
        <authorList>
            <person name="Varghese N."/>
            <person name="Submissions S."/>
        </authorList>
    </citation>
    <scope>NUCLEOTIDE SEQUENCE [LARGE SCALE GENOMIC DNA]</scope>
    <source>
        <strain evidence="2">DSM 12126</strain>
    </source>
</reference>
<dbReference type="RefSeq" id="WP_084236936.1">
    <property type="nucleotide sequence ID" value="NZ_FWXT01000001.1"/>
</dbReference>
<dbReference type="EMBL" id="FWXT01000001">
    <property type="protein sequence ID" value="SMC46283.1"/>
    <property type="molecule type" value="Genomic_DNA"/>
</dbReference>
<gene>
    <name evidence="1" type="ORF">SAMN04488524_0611</name>
</gene>
<dbReference type="Proteomes" id="UP000192756">
    <property type="component" value="Unassembled WGS sequence"/>
</dbReference>
<evidence type="ECO:0000313" key="2">
    <source>
        <dbReference type="Proteomes" id="UP000192756"/>
    </source>
</evidence>
<keyword evidence="2" id="KW-1185">Reference proteome</keyword>
<dbReference type="STRING" id="151894.SAMN04488524_0611"/>
<proteinExistence type="predicted"/>
<protein>
    <submittedName>
        <fullName evidence="1">Uncharacterized protein</fullName>
    </submittedName>
</protein>
<dbReference type="AlphaFoldDB" id="A0A1W1ZCZ1"/>
<name>A0A1W1ZCZ1_9SPHI</name>
<sequence>MKIAYLYTDVQKPEKKERKPSKKEVALARASRWAEIQSQRNYRAFLKKYADRISAVREVFPEWVPDRPIKK</sequence>
<organism evidence="1 2">
    <name type="scientific">Pedobacter africanus</name>
    <dbReference type="NCBI Taxonomy" id="151894"/>
    <lineage>
        <taxon>Bacteria</taxon>
        <taxon>Pseudomonadati</taxon>
        <taxon>Bacteroidota</taxon>
        <taxon>Sphingobacteriia</taxon>
        <taxon>Sphingobacteriales</taxon>
        <taxon>Sphingobacteriaceae</taxon>
        <taxon>Pedobacter</taxon>
    </lineage>
</organism>
<evidence type="ECO:0000313" key="1">
    <source>
        <dbReference type="EMBL" id="SMC46283.1"/>
    </source>
</evidence>
<accession>A0A1W1ZCZ1</accession>